<dbReference type="AlphaFoldDB" id="A0A385TQU1"/>
<protein>
    <submittedName>
        <fullName evidence="2">Uncharacterized protein</fullName>
    </submittedName>
</protein>
<keyword evidence="3" id="KW-1185">Reference proteome</keyword>
<keyword evidence="1" id="KW-0472">Membrane</keyword>
<feature type="transmembrane region" description="Helical" evidence="1">
    <location>
        <begin position="85"/>
        <end position="105"/>
    </location>
</feature>
<dbReference type="RefSeq" id="WP_119849465.1">
    <property type="nucleotide sequence ID" value="NZ_CP032412.1"/>
</dbReference>
<feature type="transmembrane region" description="Helical" evidence="1">
    <location>
        <begin position="17"/>
        <end position="39"/>
    </location>
</feature>
<accession>A0A385TQU1</accession>
<evidence type="ECO:0000313" key="2">
    <source>
        <dbReference type="EMBL" id="AYB45791.1"/>
    </source>
</evidence>
<sequence length="219" mass="25010">MSVPVKPFRSQFTSFDYFIIGLTYVFFPLALIIAAFRILPTQQHHSCQGRNLRLIGWVLFGTYIVILMINLVTSETSEQFLNDNLAMALCLLIPALFLLVAADFLDKKFRKLLGIYREAVLQRRLIYIEHIAIVANQSPAHVIRDLNYMLKERMLPPGKIENGVLVIRSLHREPAKQVKTQTDRESKSVACSGCGARTVISQHEEKECEYCGLTMRYTS</sequence>
<feature type="transmembrane region" description="Helical" evidence="1">
    <location>
        <begin position="51"/>
        <end position="73"/>
    </location>
</feature>
<reference evidence="2 3" key="1">
    <citation type="submission" date="2018-09" db="EMBL/GenBank/DDBJ databases">
        <title>Genome Sequence of Paenibacillus lautus Strain E7593-69, Azo Dye-Degrading Bacteria, Isolated from Commercial Tattoo Inks.</title>
        <authorList>
            <person name="Nho S.W."/>
            <person name="Kim S.-J."/>
            <person name="Kweon O."/>
            <person name="Cerniglia C.E."/>
        </authorList>
    </citation>
    <scope>NUCLEOTIDE SEQUENCE [LARGE SCALE GENOMIC DNA]</scope>
    <source>
        <strain evidence="2 3">E7593-69</strain>
    </source>
</reference>
<name>A0A385TQU1_PAELA</name>
<keyword evidence="1" id="KW-1133">Transmembrane helix</keyword>
<evidence type="ECO:0000256" key="1">
    <source>
        <dbReference type="SAM" id="Phobius"/>
    </source>
</evidence>
<dbReference type="EMBL" id="CP032412">
    <property type="protein sequence ID" value="AYB45791.1"/>
    <property type="molecule type" value="Genomic_DNA"/>
</dbReference>
<proteinExistence type="predicted"/>
<evidence type="ECO:0000313" key="3">
    <source>
        <dbReference type="Proteomes" id="UP000266552"/>
    </source>
</evidence>
<keyword evidence="1" id="KW-0812">Transmembrane</keyword>
<gene>
    <name evidence="2" type="ORF">D5F53_21975</name>
</gene>
<dbReference type="KEGG" id="plw:D5F53_21975"/>
<organism evidence="2 3">
    <name type="scientific">Paenibacillus lautus</name>
    <name type="common">Bacillus lautus</name>
    <dbReference type="NCBI Taxonomy" id="1401"/>
    <lineage>
        <taxon>Bacteria</taxon>
        <taxon>Bacillati</taxon>
        <taxon>Bacillota</taxon>
        <taxon>Bacilli</taxon>
        <taxon>Bacillales</taxon>
        <taxon>Paenibacillaceae</taxon>
        <taxon>Paenibacillus</taxon>
    </lineage>
</organism>
<dbReference type="Proteomes" id="UP000266552">
    <property type="component" value="Chromosome"/>
</dbReference>